<dbReference type="InterPro" id="IPR000847">
    <property type="entry name" value="LysR_HTH_N"/>
</dbReference>
<dbReference type="AlphaFoldDB" id="A0A0F9RN66"/>
<gene>
    <name evidence="6" type="ORF">LCGC14_0574490</name>
</gene>
<dbReference type="Pfam" id="PF03466">
    <property type="entry name" value="LysR_substrate"/>
    <property type="match status" value="1"/>
</dbReference>
<dbReference type="InterPro" id="IPR005119">
    <property type="entry name" value="LysR_subst-bd"/>
</dbReference>
<sequence length="300" mass="33568">MNFKHLKYFVATADTGQVSRAARLLSISQSSVTGSVRELEAILGVTLFERRAQGMELTTAGREFLQVARDILEKVDAAYQIRRGTSDISGTLKVAATYTVLGYFLPFHLGRMAQLYPHIDIQIVELNRQNIEEQLLHSQIDMAVALTSNIQREGIETLTLLKSPRRVWVPTGHVFCQGGEVSLQRIAEEPYVMLTVDEAAHSSMKYWNSHNARPNIKLRTSSVEAVRSIVANDQGVTILSDMVYRPWSLEGRRIETVPTDVEIPTMDVGLAFNRATAVTPAMKALKSYFHSAFLSPKLQF</sequence>
<feature type="domain" description="HTH lysR-type" evidence="5">
    <location>
        <begin position="1"/>
        <end position="58"/>
    </location>
</feature>
<evidence type="ECO:0000256" key="4">
    <source>
        <dbReference type="ARBA" id="ARBA00023163"/>
    </source>
</evidence>
<name>A0A0F9RN66_9ZZZZ</name>
<accession>A0A0F9RN66</accession>
<keyword evidence="2" id="KW-0805">Transcription regulation</keyword>
<dbReference type="GO" id="GO:0003677">
    <property type="term" value="F:DNA binding"/>
    <property type="evidence" value="ECO:0007669"/>
    <property type="project" value="UniProtKB-KW"/>
</dbReference>
<proteinExistence type="inferred from homology"/>
<evidence type="ECO:0000256" key="1">
    <source>
        <dbReference type="ARBA" id="ARBA00009437"/>
    </source>
</evidence>
<keyword evidence="4" id="KW-0804">Transcription</keyword>
<dbReference type="Pfam" id="PF00126">
    <property type="entry name" value="HTH_1"/>
    <property type="match status" value="1"/>
</dbReference>
<dbReference type="SUPFAM" id="SSF53850">
    <property type="entry name" value="Periplasmic binding protein-like II"/>
    <property type="match status" value="1"/>
</dbReference>
<dbReference type="PROSITE" id="PS50931">
    <property type="entry name" value="HTH_LYSR"/>
    <property type="match status" value="1"/>
</dbReference>
<dbReference type="InterPro" id="IPR036388">
    <property type="entry name" value="WH-like_DNA-bd_sf"/>
</dbReference>
<dbReference type="EMBL" id="LAZR01000853">
    <property type="protein sequence ID" value="KKN56199.1"/>
    <property type="molecule type" value="Genomic_DNA"/>
</dbReference>
<comment type="similarity">
    <text evidence="1">Belongs to the LysR transcriptional regulatory family.</text>
</comment>
<dbReference type="FunFam" id="1.10.10.10:FF:000001">
    <property type="entry name" value="LysR family transcriptional regulator"/>
    <property type="match status" value="1"/>
</dbReference>
<dbReference type="SUPFAM" id="SSF46785">
    <property type="entry name" value="Winged helix' DNA-binding domain"/>
    <property type="match status" value="1"/>
</dbReference>
<evidence type="ECO:0000256" key="3">
    <source>
        <dbReference type="ARBA" id="ARBA00023125"/>
    </source>
</evidence>
<evidence type="ECO:0000259" key="5">
    <source>
        <dbReference type="PROSITE" id="PS50931"/>
    </source>
</evidence>
<evidence type="ECO:0000313" key="6">
    <source>
        <dbReference type="EMBL" id="KKN56199.1"/>
    </source>
</evidence>
<evidence type="ECO:0000256" key="2">
    <source>
        <dbReference type="ARBA" id="ARBA00023015"/>
    </source>
</evidence>
<dbReference type="PRINTS" id="PR00039">
    <property type="entry name" value="HTHLYSR"/>
</dbReference>
<protein>
    <recommendedName>
        <fullName evidence="5">HTH lysR-type domain-containing protein</fullName>
    </recommendedName>
</protein>
<dbReference type="GO" id="GO:0003700">
    <property type="term" value="F:DNA-binding transcription factor activity"/>
    <property type="evidence" value="ECO:0007669"/>
    <property type="project" value="InterPro"/>
</dbReference>
<dbReference type="Gene3D" id="1.10.10.10">
    <property type="entry name" value="Winged helix-like DNA-binding domain superfamily/Winged helix DNA-binding domain"/>
    <property type="match status" value="1"/>
</dbReference>
<comment type="caution">
    <text evidence="6">The sequence shown here is derived from an EMBL/GenBank/DDBJ whole genome shotgun (WGS) entry which is preliminary data.</text>
</comment>
<dbReference type="GO" id="GO:0032993">
    <property type="term" value="C:protein-DNA complex"/>
    <property type="evidence" value="ECO:0007669"/>
    <property type="project" value="TreeGrafter"/>
</dbReference>
<reference evidence="6" key="1">
    <citation type="journal article" date="2015" name="Nature">
        <title>Complex archaea that bridge the gap between prokaryotes and eukaryotes.</title>
        <authorList>
            <person name="Spang A."/>
            <person name="Saw J.H."/>
            <person name="Jorgensen S.L."/>
            <person name="Zaremba-Niedzwiedzka K."/>
            <person name="Martijn J."/>
            <person name="Lind A.E."/>
            <person name="van Eijk R."/>
            <person name="Schleper C."/>
            <person name="Guy L."/>
            <person name="Ettema T.J."/>
        </authorList>
    </citation>
    <scope>NUCLEOTIDE SEQUENCE</scope>
</reference>
<dbReference type="Gene3D" id="3.40.190.10">
    <property type="entry name" value="Periplasmic binding protein-like II"/>
    <property type="match status" value="2"/>
</dbReference>
<dbReference type="InterPro" id="IPR036390">
    <property type="entry name" value="WH_DNA-bd_sf"/>
</dbReference>
<keyword evidence="3" id="KW-0238">DNA-binding</keyword>
<organism evidence="6">
    <name type="scientific">marine sediment metagenome</name>
    <dbReference type="NCBI Taxonomy" id="412755"/>
    <lineage>
        <taxon>unclassified sequences</taxon>
        <taxon>metagenomes</taxon>
        <taxon>ecological metagenomes</taxon>
    </lineage>
</organism>
<dbReference type="PANTHER" id="PTHR30346">
    <property type="entry name" value="TRANSCRIPTIONAL DUAL REGULATOR HCAR-RELATED"/>
    <property type="match status" value="1"/>
</dbReference>
<dbReference type="PANTHER" id="PTHR30346:SF0">
    <property type="entry name" value="HCA OPERON TRANSCRIPTIONAL ACTIVATOR HCAR"/>
    <property type="match status" value="1"/>
</dbReference>